<feature type="domain" description="Amidohydrolase 3" evidence="1">
    <location>
        <begin position="77"/>
        <end position="547"/>
    </location>
</feature>
<dbReference type="PANTHER" id="PTHR22642:SF2">
    <property type="entry name" value="PROTEIN LONG AFTER FAR-RED 3"/>
    <property type="match status" value="1"/>
</dbReference>
<dbReference type="Pfam" id="PF07969">
    <property type="entry name" value="Amidohydro_3"/>
    <property type="match status" value="1"/>
</dbReference>
<dbReference type="Gene3D" id="3.10.310.70">
    <property type="match status" value="1"/>
</dbReference>
<dbReference type="Proteomes" id="UP000295274">
    <property type="component" value="Unassembled WGS sequence"/>
</dbReference>
<comment type="caution">
    <text evidence="2">The sequence shown here is derived from an EMBL/GenBank/DDBJ whole genome shotgun (WGS) entry which is preliminary data.</text>
</comment>
<evidence type="ECO:0000313" key="3">
    <source>
        <dbReference type="Proteomes" id="UP000295274"/>
    </source>
</evidence>
<name>A0A4R7DC77_9FLAO</name>
<dbReference type="SUPFAM" id="SSF51338">
    <property type="entry name" value="Composite domain of metallo-dependent hydrolases"/>
    <property type="match status" value="1"/>
</dbReference>
<reference evidence="2 3" key="1">
    <citation type="submission" date="2019-03" db="EMBL/GenBank/DDBJ databases">
        <title>Genomic Encyclopedia of Type Strains, Phase III (KMG-III): the genomes of soil and plant-associated and newly described type strains.</title>
        <authorList>
            <person name="Whitman W."/>
        </authorList>
    </citation>
    <scope>NUCLEOTIDE SEQUENCE [LARGE SCALE GENOMIC DNA]</scope>
    <source>
        <strain evidence="2 3">CECT 8455</strain>
    </source>
</reference>
<dbReference type="GO" id="GO:0016810">
    <property type="term" value="F:hydrolase activity, acting on carbon-nitrogen (but not peptide) bonds"/>
    <property type="evidence" value="ECO:0007669"/>
    <property type="project" value="InterPro"/>
</dbReference>
<proteinExistence type="predicted"/>
<dbReference type="Gene3D" id="2.30.40.10">
    <property type="entry name" value="Urease, subunit C, domain 1"/>
    <property type="match status" value="1"/>
</dbReference>
<dbReference type="OrthoDB" id="9767366at2"/>
<dbReference type="EMBL" id="SNZW01000013">
    <property type="protein sequence ID" value="TDS16736.1"/>
    <property type="molecule type" value="Genomic_DNA"/>
</dbReference>
<dbReference type="PANTHER" id="PTHR22642">
    <property type="entry name" value="IMIDAZOLONEPROPIONASE"/>
    <property type="match status" value="1"/>
</dbReference>
<dbReference type="InterPro" id="IPR011059">
    <property type="entry name" value="Metal-dep_hydrolase_composite"/>
</dbReference>
<organism evidence="2 3">
    <name type="scientific">Maribacter caenipelagi</name>
    <dbReference type="NCBI Taxonomy" id="1447781"/>
    <lineage>
        <taxon>Bacteria</taxon>
        <taxon>Pseudomonadati</taxon>
        <taxon>Bacteroidota</taxon>
        <taxon>Flavobacteriia</taxon>
        <taxon>Flavobacteriales</taxon>
        <taxon>Flavobacteriaceae</taxon>
        <taxon>Maribacter</taxon>
    </lineage>
</organism>
<evidence type="ECO:0000259" key="1">
    <source>
        <dbReference type="Pfam" id="PF07969"/>
    </source>
</evidence>
<dbReference type="InterPro" id="IPR013108">
    <property type="entry name" value="Amidohydro_3"/>
</dbReference>
<dbReference type="InterPro" id="IPR033932">
    <property type="entry name" value="YtcJ-like"/>
</dbReference>
<dbReference type="Gene3D" id="3.20.20.140">
    <property type="entry name" value="Metal-dependent hydrolases"/>
    <property type="match status" value="1"/>
</dbReference>
<protein>
    <recommendedName>
        <fullName evidence="1">Amidohydrolase 3 domain-containing protein</fullName>
    </recommendedName>
</protein>
<accession>A0A4R7DC77</accession>
<keyword evidence="3" id="KW-1185">Reference proteome</keyword>
<dbReference type="CDD" id="cd01300">
    <property type="entry name" value="YtcJ_like"/>
    <property type="match status" value="1"/>
</dbReference>
<dbReference type="AlphaFoldDB" id="A0A4R7DC77"/>
<dbReference type="InterPro" id="IPR032466">
    <property type="entry name" value="Metal_Hydrolase"/>
</dbReference>
<evidence type="ECO:0000313" key="2">
    <source>
        <dbReference type="EMBL" id="TDS16736.1"/>
    </source>
</evidence>
<sequence length="550" mass="61025">MILRTNYFDLKKLLPILLVLLSGCELMKEKVDLVIVNAKVYTVDDSFSEAQAFAVQDGKFIAVGSTDEIRDVYTSDQLIDADGRAITPGLIDAHCHFYGLGLTQQLVDLVGTKSFDEVLDRVKAFHEANPKSFVRGRGWDQNDWEIKEFPTKAELDTIFPDIPVALERVDGHAYLVNQKALDMAGIDWSTKVEGGEIVKKWENGYSGITGVLVDNPMTLIDSIMPLPTLEDKVRALKDAERISLNHGLTTVNDAGLDRSTIELIDSLQQAGELSIRVYAMVSNNKEEVDYFINKGPIKTDRLNVRSIKVYGDGALGSRGAALKEEYSDLPGHFGAMITPVAEIEALAQKLANSEYQMNTHAIGDSANIAVLRAYKKVLQGKSDRRWKIEHAQVLTEGDFDYFEDGIIPSVQPTHATSDMYWAEDRLGERVKGAYAYKTLLKKAGTIALGTDFPVEDVSPFLTFYAAVARQDTSGFPEGGFQMEEALSREETLKGMTIWAAYSNFEEDEKGSIEPGKVADFVIYDKDMMTVPVSEIPTIRAEQTFVNGIVR</sequence>
<dbReference type="SUPFAM" id="SSF51556">
    <property type="entry name" value="Metallo-dependent hydrolases"/>
    <property type="match status" value="1"/>
</dbReference>
<gene>
    <name evidence="2" type="ORF">DFQ03_1219</name>
</gene>
<dbReference type="PROSITE" id="PS51257">
    <property type="entry name" value="PROKAR_LIPOPROTEIN"/>
    <property type="match status" value="1"/>
</dbReference>